<evidence type="ECO:0000313" key="2">
    <source>
        <dbReference type="EMBL" id="MBC5683289.1"/>
    </source>
</evidence>
<name>A0ABR7G772_9FIRM</name>
<keyword evidence="1" id="KW-1133">Transmembrane helix</keyword>
<proteinExistence type="predicted"/>
<accession>A0ABR7G772</accession>
<protein>
    <recommendedName>
        <fullName evidence="4">Bypass of forespore C C-terminal domain-containing protein</fullName>
    </recommendedName>
</protein>
<evidence type="ECO:0000256" key="1">
    <source>
        <dbReference type="SAM" id="Phobius"/>
    </source>
</evidence>
<keyword evidence="1" id="KW-0472">Membrane</keyword>
<organism evidence="2 3">
    <name type="scientific">Ruminococcus hominis</name>
    <dbReference type="NCBI Taxonomy" id="2763065"/>
    <lineage>
        <taxon>Bacteria</taxon>
        <taxon>Bacillati</taxon>
        <taxon>Bacillota</taxon>
        <taxon>Clostridia</taxon>
        <taxon>Eubacteriales</taxon>
        <taxon>Oscillospiraceae</taxon>
        <taxon>Ruminococcus</taxon>
    </lineage>
</organism>
<comment type="caution">
    <text evidence="2">The sequence shown here is derived from an EMBL/GenBank/DDBJ whole genome shotgun (WGS) entry which is preliminary data.</text>
</comment>
<reference evidence="2 3" key="1">
    <citation type="submission" date="2020-08" db="EMBL/GenBank/DDBJ databases">
        <title>Genome public.</title>
        <authorList>
            <person name="Liu C."/>
            <person name="Sun Q."/>
        </authorList>
    </citation>
    <scope>NUCLEOTIDE SEQUENCE [LARGE SCALE GENOMIC DNA]</scope>
    <source>
        <strain evidence="2 3">NSJ-13</strain>
    </source>
</reference>
<evidence type="ECO:0008006" key="4">
    <source>
        <dbReference type="Google" id="ProtNLM"/>
    </source>
</evidence>
<keyword evidence="3" id="KW-1185">Reference proteome</keyword>
<keyword evidence="1" id="KW-0812">Transmembrane</keyword>
<sequence length="123" mass="14236">MRKYFIGFFSIILIVFSVITVGYQLTYKYTNTKAQQSKEQMLTERIEKSGSISTKGDAVKNNGYYISSLQGYIVVYCDDHKTVYEVTDIPINSLPKDIQEKVMNSMYIESAEELYQFLENYSS</sequence>
<feature type="transmembrane region" description="Helical" evidence="1">
    <location>
        <begin position="6"/>
        <end position="25"/>
    </location>
</feature>
<dbReference type="RefSeq" id="WP_022076077.1">
    <property type="nucleotide sequence ID" value="NZ_JACOPE010000001.1"/>
</dbReference>
<gene>
    <name evidence="2" type="ORF">H8S40_06860</name>
</gene>
<evidence type="ECO:0000313" key="3">
    <source>
        <dbReference type="Proteomes" id="UP000631576"/>
    </source>
</evidence>
<dbReference type="Proteomes" id="UP000631576">
    <property type="component" value="Unassembled WGS sequence"/>
</dbReference>
<dbReference type="EMBL" id="JACOPE010000001">
    <property type="protein sequence ID" value="MBC5683289.1"/>
    <property type="molecule type" value="Genomic_DNA"/>
</dbReference>